<evidence type="ECO:0000256" key="6">
    <source>
        <dbReference type="ARBA" id="ARBA00023034"/>
    </source>
</evidence>
<dbReference type="GO" id="GO:0017119">
    <property type="term" value="C:Golgi transport complex"/>
    <property type="evidence" value="ECO:0007669"/>
    <property type="project" value="TreeGrafter"/>
</dbReference>
<reference evidence="11 12" key="1">
    <citation type="journal article" date="2018" name="IMA Fungus">
        <title>IMA Genome-F 9: Draft genome sequence of Annulohypoxylon stygium, Aspergillus mulundensis, Berkeleyomyces basicola (syn. Thielaviopsis basicola), Ceratocystis smalleyi, two Cercospora beticola strains, Coleophoma cylindrospora, Fusarium fracticaudum, Phialophora cf. hyalina, and Morchella septimelata.</title>
        <authorList>
            <person name="Wingfield B.D."/>
            <person name="Bills G.F."/>
            <person name="Dong Y."/>
            <person name="Huang W."/>
            <person name="Nel W.J."/>
            <person name="Swalarsk-Parry B.S."/>
            <person name="Vaghefi N."/>
            <person name="Wilken P.M."/>
            <person name="An Z."/>
            <person name="de Beer Z.W."/>
            <person name="De Vos L."/>
            <person name="Chen L."/>
            <person name="Duong T.A."/>
            <person name="Gao Y."/>
            <person name="Hammerbacher A."/>
            <person name="Kikkert J.R."/>
            <person name="Li Y."/>
            <person name="Li H."/>
            <person name="Li K."/>
            <person name="Li Q."/>
            <person name="Liu X."/>
            <person name="Ma X."/>
            <person name="Naidoo K."/>
            <person name="Pethybridge S.J."/>
            <person name="Sun J."/>
            <person name="Steenkamp E.T."/>
            <person name="van der Nest M.A."/>
            <person name="van Wyk S."/>
            <person name="Wingfield M.J."/>
            <person name="Xiong C."/>
            <person name="Yue Q."/>
            <person name="Zhang X."/>
        </authorList>
    </citation>
    <scope>NUCLEOTIDE SEQUENCE [LARGE SCALE GENOMIC DNA]</scope>
    <source>
        <strain evidence="11 12">BP5796</strain>
    </source>
</reference>
<dbReference type="InterPro" id="IPR048320">
    <property type="entry name" value="COG3_N"/>
</dbReference>
<protein>
    <recommendedName>
        <fullName evidence="3">Conserved oligomeric Golgi complex subunit 3</fullName>
    </recommendedName>
    <alternativeName>
        <fullName evidence="8">Component of oligomeric Golgi complex 3</fullName>
    </alternativeName>
</protein>
<evidence type="ECO:0000256" key="8">
    <source>
        <dbReference type="ARBA" id="ARBA00031339"/>
    </source>
</evidence>
<feature type="domain" description="Conserved oligomeric Golgi complex subunit 3 N-terminal" evidence="9">
    <location>
        <begin position="139"/>
        <end position="283"/>
    </location>
</feature>
<dbReference type="GO" id="GO:0006914">
    <property type="term" value="P:autophagy"/>
    <property type="evidence" value="ECO:0007669"/>
    <property type="project" value="TreeGrafter"/>
</dbReference>
<dbReference type="GO" id="GO:0000139">
    <property type="term" value="C:Golgi membrane"/>
    <property type="evidence" value="ECO:0007669"/>
    <property type="project" value="UniProtKB-SubCell"/>
</dbReference>
<dbReference type="Pfam" id="PF04136">
    <property type="entry name" value="COG3_N"/>
    <property type="match status" value="1"/>
</dbReference>
<evidence type="ECO:0000256" key="5">
    <source>
        <dbReference type="ARBA" id="ARBA00022927"/>
    </source>
</evidence>
<evidence type="ECO:0000256" key="1">
    <source>
        <dbReference type="ARBA" id="ARBA00004395"/>
    </source>
</evidence>
<evidence type="ECO:0000259" key="9">
    <source>
        <dbReference type="Pfam" id="PF04136"/>
    </source>
</evidence>
<evidence type="ECO:0000256" key="7">
    <source>
        <dbReference type="ARBA" id="ARBA00023136"/>
    </source>
</evidence>
<comment type="similarity">
    <text evidence="2">Belongs to the COG3 family.</text>
</comment>
<dbReference type="PANTHER" id="PTHR13302:SF8">
    <property type="entry name" value="CONSERVED OLIGOMERIC GOLGI COMPLEX SUBUNIT 3"/>
    <property type="match status" value="1"/>
</dbReference>
<comment type="caution">
    <text evidence="11">The sequence shown here is derived from an EMBL/GenBank/DDBJ whole genome shotgun (WGS) entry which is preliminary data.</text>
</comment>
<keyword evidence="5" id="KW-0653">Protein transport</keyword>
<dbReference type="GO" id="GO:0006886">
    <property type="term" value="P:intracellular protein transport"/>
    <property type="evidence" value="ECO:0007669"/>
    <property type="project" value="InterPro"/>
</dbReference>
<evidence type="ECO:0000256" key="4">
    <source>
        <dbReference type="ARBA" id="ARBA00022448"/>
    </source>
</evidence>
<evidence type="ECO:0000259" key="10">
    <source>
        <dbReference type="Pfam" id="PF20671"/>
    </source>
</evidence>
<dbReference type="InterPro" id="IPR007265">
    <property type="entry name" value="COG_su3"/>
</dbReference>
<organism evidence="11 12">
    <name type="scientific">Coleophoma crateriformis</name>
    <dbReference type="NCBI Taxonomy" id="565419"/>
    <lineage>
        <taxon>Eukaryota</taxon>
        <taxon>Fungi</taxon>
        <taxon>Dikarya</taxon>
        <taxon>Ascomycota</taxon>
        <taxon>Pezizomycotina</taxon>
        <taxon>Leotiomycetes</taxon>
        <taxon>Helotiales</taxon>
        <taxon>Dermateaceae</taxon>
        <taxon>Coleophoma</taxon>
    </lineage>
</organism>
<dbReference type="Pfam" id="PF20671">
    <property type="entry name" value="COG3_C"/>
    <property type="match status" value="1"/>
</dbReference>
<gene>
    <name evidence="11" type="ORF">BP5796_07243</name>
</gene>
<dbReference type="AlphaFoldDB" id="A0A3D8RIX8"/>
<sequence>MYEDSWYSYVPENQNKKEDGLSQSLKHRRRESLLKQANVDPLSSLQVPDPVGPILEFFEESPASKGPPEATLARRAKSYSDFYHVARSYIHKEAVQKKEELRSPLEKAESDAANLLFENRYDEFEDSLLDASHEEYQLYRDQLALSEQHLDNLLEDTTSALDLLATLSKSFKSVDSQTTAFQAQCEDLLAEQKRLRSLADEVGVDLQYYGYLEPLTRRLNAPGAGRLTRADDFLDMLTNLNACIDFMDQHPGYRDSATYKTRYISLLDRALNLVHLAASKALRDVSDNVSKQVSSTDTNETKEYALLYGSFENVLNDLGDQIETLLTGTEFTFREDSGTKAYHQSYYHIFEQILDDWIRSRQIVGTVVQKNLQKFASNQAKQKSTADSSNADSDFQSLSRRCIQYAFEMSDNERKLLDRIFQDGPFLARYTRNGAQYAEKLEQNCLSHTTTLFNFLKPHLNTGTMSQICDLVSWVETTYLLDGYEDMDHGGRRYSTREDTEEYLRHLAQFLLNEHLWDLQDSLFLAAAADLQSFKPTPEDLKIKGAPANPGLGDKAADPETLAGLGLTKAYPTVKIAVNLLVMYNDTKHERPSQRREKMGNVLYEIVHQTTESLQRAATIIKRETNIMNAQIFLIKNLILIENLFLTHEIPDSVRQSPEFDFSPIWNTIRELQDRRQLLNPLAYFTPLLQGKLLPAVKEHMLDARKELERVLVQQITAFTRHWQSRLKDKSPKKGGQTAQNELDVLLEKSFDDDTTRNALLKMIYAEDY</sequence>
<evidence type="ECO:0000256" key="2">
    <source>
        <dbReference type="ARBA" id="ARBA00009936"/>
    </source>
</evidence>
<dbReference type="EMBL" id="PDLN01000010">
    <property type="protein sequence ID" value="RDW73801.1"/>
    <property type="molecule type" value="Genomic_DNA"/>
</dbReference>
<keyword evidence="12" id="KW-1185">Reference proteome</keyword>
<dbReference type="GO" id="GO:0007030">
    <property type="term" value="P:Golgi organization"/>
    <property type="evidence" value="ECO:0007669"/>
    <property type="project" value="TreeGrafter"/>
</dbReference>
<dbReference type="Proteomes" id="UP000256328">
    <property type="component" value="Unassembled WGS sequence"/>
</dbReference>
<dbReference type="GO" id="GO:0006891">
    <property type="term" value="P:intra-Golgi vesicle-mediated transport"/>
    <property type="evidence" value="ECO:0007669"/>
    <property type="project" value="TreeGrafter"/>
</dbReference>
<keyword evidence="7" id="KW-0472">Membrane</keyword>
<feature type="domain" description="Conserved oligomeric Golgi complex subunit 3 C-terminal" evidence="10">
    <location>
        <begin position="304"/>
        <end position="665"/>
    </location>
</feature>
<evidence type="ECO:0000313" key="12">
    <source>
        <dbReference type="Proteomes" id="UP000256328"/>
    </source>
</evidence>
<proteinExistence type="inferred from homology"/>
<accession>A0A3D8RIX8</accession>
<dbReference type="PANTHER" id="PTHR13302">
    <property type="entry name" value="CONSERVED OLIGOMERIC GOLGI COMPLEX COMPONENT 3"/>
    <property type="match status" value="1"/>
</dbReference>
<comment type="subcellular location">
    <subcellularLocation>
        <location evidence="1">Golgi apparatus membrane</location>
        <topology evidence="1">Peripheral membrane protein</topology>
    </subcellularLocation>
</comment>
<dbReference type="GO" id="GO:0005801">
    <property type="term" value="C:cis-Golgi network"/>
    <property type="evidence" value="ECO:0007669"/>
    <property type="project" value="InterPro"/>
</dbReference>
<evidence type="ECO:0000313" key="11">
    <source>
        <dbReference type="EMBL" id="RDW73801.1"/>
    </source>
</evidence>
<keyword evidence="4" id="KW-0813">Transport</keyword>
<evidence type="ECO:0000256" key="3">
    <source>
        <dbReference type="ARBA" id="ARBA00020976"/>
    </source>
</evidence>
<dbReference type="OrthoDB" id="296793at2759"/>
<dbReference type="InterPro" id="IPR048685">
    <property type="entry name" value="COG3_C"/>
</dbReference>
<name>A0A3D8RIX8_9HELO</name>
<keyword evidence="6" id="KW-0333">Golgi apparatus</keyword>